<reference evidence="1" key="1">
    <citation type="submission" date="2022-11" db="EMBL/GenBank/DDBJ databases">
        <title>Genome Sequence of Nemania bipapillata.</title>
        <authorList>
            <person name="Buettner E."/>
        </authorList>
    </citation>
    <scope>NUCLEOTIDE SEQUENCE</scope>
    <source>
        <strain evidence="1">CP14</strain>
    </source>
</reference>
<name>A0ACC2HYF2_9PEZI</name>
<proteinExistence type="predicted"/>
<evidence type="ECO:0000313" key="2">
    <source>
        <dbReference type="Proteomes" id="UP001153334"/>
    </source>
</evidence>
<dbReference type="Proteomes" id="UP001153334">
    <property type="component" value="Unassembled WGS sequence"/>
</dbReference>
<gene>
    <name evidence="1" type="ORF">ONZ43_g6546</name>
</gene>
<sequence>MALDNATELMKEAKSVIETGLRILRGASGQCQYQAGYEGDPDPCFLSVREIGHTLAPVDQEHNLLKSYAYLTLDLKHVKAILRPNKDENCRIVAIIFSSVNLSNSAGAKLMIEFASTLEFIKLFRWISLYTNSSQPINMRYCTTSKLEKDFDEMTERAKSHTVITDRESPA</sequence>
<keyword evidence="2" id="KW-1185">Reference proteome</keyword>
<comment type="caution">
    <text evidence="1">The sequence shown here is derived from an EMBL/GenBank/DDBJ whole genome shotgun (WGS) entry which is preliminary data.</text>
</comment>
<protein>
    <submittedName>
        <fullName evidence="1">Uncharacterized protein</fullName>
    </submittedName>
</protein>
<organism evidence="1 2">
    <name type="scientific">Nemania bipapillata</name>
    <dbReference type="NCBI Taxonomy" id="110536"/>
    <lineage>
        <taxon>Eukaryota</taxon>
        <taxon>Fungi</taxon>
        <taxon>Dikarya</taxon>
        <taxon>Ascomycota</taxon>
        <taxon>Pezizomycotina</taxon>
        <taxon>Sordariomycetes</taxon>
        <taxon>Xylariomycetidae</taxon>
        <taxon>Xylariales</taxon>
        <taxon>Xylariaceae</taxon>
        <taxon>Nemania</taxon>
    </lineage>
</organism>
<evidence type="ECO:0000313" key="1">
    <source>
        <dbReference type="EMBL" id="KAJ8108040.1"/>
    </source>
</evidence>
<dbReference type="EMBL" id="JAPESX010002380">
    <property type="protein sequence ID" value="KAJ8108040.1"/>
    <property type="molecule type" value="Genomic_DNA"/>
</dbReference>
<accession>A0ACC2HYF2</accession>